<dbReference type="Gene3D" id="3.40.250.10">
    <property type="entry name" value="Rhodanese-like domain"/>
    <property type="match status" value="1"/>
</dbReference>
<comment type="similarity">
    <text evidence="1">Belongs to the HesA/MoeB/ThiF family.</text>
</comment>
<dbReference type="CDD" id="cd00757">
    <property type="entry name" value="ThiF_MoeB_HesA_family"/>
    <property type="match status" value="1"/>
</dbReference>
<dbReference type="PROSITE" id="PS50206">
    <property type="entry name" value="RHODANESE_3"/>
    <property type="match status" value="1"/>
</dbReference>
<keyword evidence="3" id="KW-0547">Nucleotide-binding</keyword>
<evidence type="ECO:0000256" key="7">
    <source>
        <dbReference type="ARBA" id="ARBA00063809"/>
    </source>
</evidence>
<keyword evidence="2 15" id="KW-0808">Transferase</keyword>
<keyword evidence="16" id="KW-1185">Reference proteome</keyword>
<evidence type="ECO:0000256" key="4">
    <source>
        <dbReference type="ARBA" id="ARBA00022840"/>
    </source>
</evidence>
<organism evidence="15 16">
    <name type="scientific">Saonia flava</name>
    <dbReference type="NCBI Taxonomy" id="523696"/>
    <lineage>
        <taxon>Bacteria</taxon>
        <taxon>Pseudomonadati</taxon>
        <taxon>Bacteroidota</taxon>
        <taxon>Flavobacteriia</taxon>
        <taxon>Flavobacteriales</taxon>
        <taxon>Flavobacteriaceae</taxon>
        <taxon>Saonia</taxon>
    </lineage>
</organism>
<dbReference type="FunFam" id="3.40.50.720:FF:000033">
    <property type="entry name" value="Adenylyltransferase and sulfurtransferase MOCS3"/>
    <property type="match status" value="1"/>
</dbReference>
<protein>
    <recommendedName>
        <fullName evidence="9">Molybdopterin-synthase adenylyltransferase</fullName>
        <ecNumber evidence="8">2.7.7.80</ecNumber>
    </recommendedName>
    <alternativeName>
        <fullName evidence="12">MoaD protein adenylase</fullName>
    </alternativeName>
    <alternativeName>
        <fullName evidence="10">Molybdopterin-converting factor subunit 1 adenylase</fullName>
    </alternativeName>
    <alternativeName>
        <fullName evidence="11">Sulfur carrier protein MoaD adenylyltransferase</fullName>
    </alternativeName>
</protein>
<evidence type="ECO:0000256" key="11">
    <source>
        <dbReference type="ARBA" id="ARBA00075328"/>
    </source>
</evidence>
<dbReference type="RefSeq" id="WP_167960197.1">
    <property type="nucleotide sequence ID" value="NZ_JAATJJ010000001.1"/>
</dbReference>
<evidence type="ECO:0000256" key="10">
    <source>
        <dbReference type="ARBA" id="ARBA00075110"/>
    </source>
</evidence>
<evidence type="ECO:0000256" key="2">
    <source>
        <dbReference type="ARBA" id="ARBA00022679"/>
    </source>
</evidence>
<dbReference type="SUPFAM" id="SSF69572">
    <property type="entry name" value="Activating enzymes of the ubiquitin-like proteins"/>
    <property type="match status" value="1"/>
</dbReference>
<evidence type="ECO:0000256" key="8">
    <source>
        <dbReference type="ARBA" id="ARBA00066884"/>
    </source>
</evidence>
<keyword evidence="13" id="KW-0472">Membrane</keyword>
<evidence type="ECO:0000256" key="3">
    <source>
        <dbReference type="ARBA" id="ARBA00022741"/>
    </source>
</evidence>
<dbReference type="PANTHER" id="PTHR10953">
    <property type="entry name" value="UBIQUITIN-ACTIVATING ENZYME E1"/>
    <property type="match status" value="1"/>
</dbReference>
<dbReference type="InterPro" id="IPR000594">
    <property type="entry name" value="ThiF_NAD_FAD-bd"/>
</dbReference>
<dbReference type="Proteomes" id="UP000590442">
    <property type="component" value="Unassembled WGS sequence"/>
</dbReference>
<dbReference type="Pfam" id="PF00899">
    <property type="entry name" value="ThiF"/>
    <property type="match status" value="1"/>
</dbReference>
<dbReference type="SMART" id="SM00450">
    <property type="entry name" value="RHOD"/>
    <property type="match status" value="1"/>
</dbReference>
<evidence type="ECO:0000256" key="1">
    <source>
        <dbReference type="ARBA" id="ARBA00009919"/>
    </source>
</evidence>
<dbReference type="Gene3D" id="3.40.50.720">
    <property type="entry name" value="NAD(P)-binding Rossmann-like Domain"/>
    <property type="match status" value="1"/>
</dbReference>
<comment type="function">
    <text evidence="6">Catalyzes the adenylation by ATP of the carboxyl group of the C-terminal glycine of sulfur carrier protein MoaD.</text>
</comment>
<dbReference type="InterPro" id="IPR001763">
    <property type="entry name" value="Rhodanese-like_dom"/>
</dbReference>
<comment type="catalytic activity">
    <reaction evidence="5">
        <text>[molybdopterin-synthase sulfur-carrier protein]-C-terminal Gly-Gly + ATP + H(+) = [molybdopterin-synthase sulfur-carrier protein]-C-terminal Gly-Gly-AMP + diphosphate</text>
        <dbReference type="Rhea" id="RHEA:43616"/>
        <dbReference type="Rhea" id="RHEA-COMP:12159"/>
        <dbReference type="Rhea" id="RHEA-COMP:12202"/>
        <dbReference type="ChEBI" id="CHEBI:15378"/>
        <dbReference type="ChEBI" id="CHEBI:30616"/>
        <dbReference type="ChEBI" id="CHEBI:33019"/>
        <dbReference type="ChEBI" id="CHEBI:90618"/>
        <dbReference type="ChEBI" id="CHEBI:90778"/>
        <dbReference type="EC" id="2.7.7.80"/>
    </reaction>
</comment>
<gene>
    <name evidence="15" type="ORF">GGR42_000329</name>
</gene>
<dbReference type="GO" id="GO:0004792">
    <property type="term" value="F:thiosulfate-cyanide sulfurtransferase activity"/>
    <property type="evidence" value="ECO:0007669"/>
    <property type="project" value="TreeGrafter"/>
</dbReference>
<comment type="caution">
    <text evidence="15">The sequence shown here is derived from an EMBL/GenBank/DDBJ whole genome shotgun (WGS) entry which is preliminary data.</text>
</comment>
<keyword evidence="15" id="KW-0548">Nucleotidyltransferase</keyword>
<keyword evidence="4" id="KW-0067">ATP-binding</keyword>
<dbReference type="InterPro" id="IPR045886">
    <property type="entry name" value="ThiF/MoeB/HesA"/>
</dbReference>
<dbReference type="GO" id="GO:0008641">
    <property type="term" value="F:ubiquitin-like modifier activating enzyme activity"/>
    <property type="evidence" value="ECO:0007669"/>
    <property type="project" value="InterPro"/>
</dbReference>
<proteinExistence type="inferred from homology"/>
<dbReference type="EMBL" id="JAATJJ010000001">
    <property type="protein sequence ID" value="NJB69867.1"/>
    <property type="molecule type" value="Genomic_DNA"/>
</dbReference>
<dbReference type="CDD" id="cd00158">
    <property type="entry name" value="RHOD"/>
    <property type="match status" value="1"/>
</dbReference>
<evidence type="ECO:0000256" key="12">
    <source>
        <dbReference type="ARBA" id="ARBA00078531"/>
    </source>
</evidence>
<evidence type="ECO:0000256" key="5">
    <source>
        <dbReference type="ARBA" id="ARBA00052218"/>
    </source>
</evidence>
<dbReference type="GO" id="GO:0005737">
    <property type="term" value="C:cytoplasm"/>
    <property type="evidence" value="ECO:0007669"/>
    <property type="project" value="TreeGrafter"/>
</dbReference>
<dbReference type="Pfam" id="PF00581">
    <property type="entry name" value="Rhodanese"/>
    <property type="match status" value="1"/>
</dbReference>
<evidence type="ECO:0000256" key="6">
    <source>
        <dbReference type="ARBA" id="ARBA00055169"/>
    </source>
</evidence>
<evidence type="ECO:0000313" key="16">
    <source>
        <dbReference type="Proteomes" id="UP000590442"/>
    </source>
</evidence>
<name>A0A846QRP4_9FLAO</name>
<feature type="domain" description="Rhodanese" evidence="14">
    <location>
        <begin position="271"/>
        <end position="355"/>
    </location>
</feature>
<evidence type="ECO:0000256" key="13">
    <source>
        <dbReference type="SAM" id="Phobius"/>
    </source>
</evidence>
<evidence type="ECO:0000256" key="9">
    <source>
        <dbReference type="ARBA" id="ARBA00073635"/>
    </source>
</evidence>
<keyword evidence="13" id="KW-1133">Transmembrane helix</keyword>
<accession>A0A846QRP4</accession>
<dbReference type="AlphaFoldDB" id="A0A846QRP4"/>
<dbReference type="InterPro" id="IPR036873">
    <property type="entry name" value="Rhodanese-like_dom_sf"/>
</dbReference>
<reference evidence="15 16" key="1">
    <citation type="submission" date="2020-03" db="EMBL/GenBank/DDBJ databases">
        <title>Genomic Encyclopedia of Type Strains, Phase IV (KMG-IV): sequencing the most valuable type-strain genomes for metagenomic binning, comparative biology and taxonomic classification.</title>
        <authorList>
            <person name="Goeker M."/>
        </authorList>
    </citation>
    <scope>NUCLEOTIDE SEQUENCE [LARGE SCALE GENOMIC DNA]</scope>
    <source>
        <strain evidence="15 16">DSM 29762</strain>
    </source>
</reference>
<dbReference type="GO" id="GO:0061605">
    <property type="term" value="F:molybdopterin-synthase adenylyltransferase activity"/>
    <property type="evidence" value="ECO:0007669"/>
    <property type="project" value="UniProtKB-EC"/>
</dbReference>
<evidence type="ECO:0000313" key="15">
    <source>
        <dbReference type="EMBL" id="NJB69867.1"/>
    </source>
</evidence>
<dbReference type="InterPro" id="IPR035985">
    <property type="entry name" value="Ubiquitin-activating_enz"/>
</dbReference>
<keyword evidence="13" id="KW-0812">Transmembrane</keyword>
<dbReference type="EC" id="2.7.7.80" evidence="8"/>
<evidence type="ECO:0000259" key="14">
    <source>
        <dbReference type="PROSITE" id="PS50206"/>
    </source>
</evidence>
<dbReference type="GO" id="GO:0005524">
    <property type="term" value="F:ATP binding"/>
    <property type="evidence" value="ECO:0007669"/>
    <property type="project" value="UniProtKB-KW"/>
</dbReference>
<feature type="transmembrane region" description="Helical" evidence="13">
    <location>
        <begin position="23"/>
        <end position="44"/>
    </location>
</feature>
<dbReference type="PANTHER" id="PTHR10953:SF102">
    <property type="entry name" value="ADENYLYLTRANSFERASE AND SULFURTRANSFERASE MOCS3"/>
    <property type="match status" value="1"/>
</dbReference>
<comment type="subunit">
    <text evidence="7">Homodimer. Forms a stable heterotetrameric complex of 2 MoeB and 2 MoaD during adenylation of MoaD.</text>
</comment>
<sequence>MNTKRYIRQTNLKEFGAEGQQKLANASILVIGVGGLGIPVLQYLNAMGVGTIGLVEQDTVELTNLQRQVLYAENDIGRQKLEVALEKLQAQNSGTQFKTFDTFLTRDNALEIIAGFDVVVDASDNFPTRYLVNDACVILKKPFVYGALHGFEGQVSVFNFQGGPTYRCLFPNMPTVKEIPNCNDNGVLGVIPGIIGNLQALEVVKLVTSIGEVLSGILLIYNGLNQSIQKINFNLNTENLSILKLQDTYGNDNCENILNLSADQLQTLISSNTELQLIDVRTPKEYATYSLPGSKNIPLNELEDRYKEIDGILPVYVVCQSGKRSQTAVTLLQKKMNGEFFNVSGGINSYLELFPWL</sequence>